<evidence type="ECO:0000313" key="2">
    <source>
        <dbReference type="EMBL" id="HIZ69746.1"/>
    </source>
</evidence>
<proteinExistence type="predicted"/>
<evidence type="ECO:0000313" key="3">
    <source>
        <dbReference type="Proteomes" id="UP000824055"/>
    </source>
</evidence>
<reference evidence="2" key="1">
    <citation type="journal article" date="2021" name="PeerJ">
        <title>Extensive microbial diversity within the chicken gut microbiome revealed by metagenomics and culture.</title>
        <authorList>
            <person name="Gilroy R."/>
            <person name="Ravi A."/>
            <person name="Getino M."/>
            <person name="Pursley I."/>
            <person name="Horton D.L."/>
            <person name="Alikhan N.F."/>
            <person name="Baker D."/>
            <person name="Gharbi K."/>
            <person name="Hall N."/>
            <person name="Watson M."/>
            <person name="Adriaenssens E.M."/>
            <person name="Foster-Nyarko E."/>
            <person name="Jarju S."/>
            <person name="Secka A."/>
            <person name="Antonio M."/>
            <person name="Oren A."/>
            <person name="Chaudhuri R.R."/>
            <person name="La Ragione R."/>
            <person name="Hildebrand F."/>
            <person name="Pallen M.J."/>
        </authorList>
    </citation>
    <scope>NUCLEOTIDE SEQUENCE</scope>
    <source>
        <strain evidence="2">ChiHecec3B27-8219</strain>
    </source>
</reference>
<feature type="chain" id="PRO_5038745514" evidence="1">
    <location>
        <begin position="20"/>
        <end position="423"/>
    </location>
</feature>
<accession>A0A9D2FZX1</accession>
<dbReference type="AlphaFoldDB" id="A0A9D2FZX1"/>
<comment type="caution">
    <text evidence="2">The sequence shown here is derived from an EMBL/GenBank/DDBJ whole genome shotgun (WGS) entry which is preliminary data.</text>
</comment>
<dbReference type="InterPro" id="IPR021428">
    <property type="entry name" value="DUF3078"/>
</dbReference>
<dbReference type="EMBL" id="DXBE01000056">
    <property type="protein sequence ID" value="HIZ69746.1"/>
    <property type="molecule type" value="Genomic_DNA"/>
</dbReference>
<name>A0A9D2FZX1_9BACT</name>
<sequence length="423" mass="49226">MRIKCLLLLLVFMGLGATAQQSSLKTYYNNMVRNYMDSLLATKTHLDSTEIKAAEDSRYSQLFTTLTFYHRPTARKLRIGNRFAPADSTDRMIDNVLMNIYLKRPDLVREHETHLDIVGAPIESKPEPEIEHVYQEIVEQVAPKAIEPVVKPLDIYVKKPNFWTFSGDYYLQFLQNYVSGNWYKGGESNYSMLGSVTMQANYNNKQKVKWDNKLELKLGLQHSNSDSLHSMKSSEDLIRYTSKLGLQATKRWYYSLQLIASTQFTRGFKSNDPKIYSSFMSPFNANISVGMDYNVNWLNNRLTGNAHIAPLAMNWRYVDRGGLATDYGLDPGSHNLIDYGSEITVDVTWKFSDDISWKCRLYGYTTYERSELEWENTFTFRFNRYISTNLFVYPRFDDGVARDSHHGYWQFKEYCSIGFSYSF</sequence>
<dbReference type="Pfam" id="PF11276">
    <property type="entry name" value="DUF3078"/>
    <property type="match status" value="1"/>
</dbReference>
<keyword evidence="1" id="KW-0732">Signal</keyword>
<organism evidence="2 3">
    <name type="scientific">Candidatus Prevotella avicola</name>
    <dbReference type="NCBI Taxonomy" id="2838738"/>
    <lineage>
        <taxon>Bacteria</taxon>
        <taxon>Pseudomonadati</taxon>
        <taxon>Bacteroidota</taxon>
        <taxon>Bacteroidia</taxon>
        <taxon>Bacteroidales</taxon>
        <taxon>Prevotellaceae</taxon>
        <taxon>Prevotella</taxon>
    </lineage>
</organism>
<gene>
    <name evidence="2" type="ORF">H9966_07705</name>
</gene>
<feature type="signal peptide" evidence="1">
    <location>
        <begin position="1"/>
        <end position="19"/>
    </location>
</feature>
<dbReference type="Proteomes" id="UP000824055">
    <property type="component" value="Unassembled WGS sequence"/>
</dbReference>
<reference evidence="2" key="2">
    <citation type="submission" date="2021-04" db="EMBL/GenBank/DDBJ databases">
        <authorList>
            <person name="Gilroy R."/>
        </authorList>
    </citation>
    <scope>NUCLEOTIDE SEQUENCE</scope>
    <source>
        <strain evidence="2">ChiHecec3B27-8219</strain>
    </source>
</reference>
<protein>
    <submittedName>
        <fullName evidence="2">DUF3078 domain-containing protein</fullName>
    </submittedName>
</protein>
<evidence type="ECO:0000256" key="1">
    <source>
        <dbReference type="SAM" id="SignalP"/>
    </source>
</evidence>